<evidence type="ECO:0000256" key="5">
    <source>
        <dbReference type="SAM" id="MobiDB-lite"/>
    </source>
</evidence>
<reference evidence="8" key="2">
    <citation type="journal article" date="2023" name="Science">
        <title>Genomic signatures of disease resistance in endangered staghorn corals.</title>
        <authorList>
            <person name="Vollmer S.V."/>
            <person name="Selwyn J.D."/>
            <person name="Despard B.A."/>
            <person name="Roesel C.L."/>
        </authorList>
    </citation>
    <scope>NUCLEOTIDE SEQUENCE</scope>
    <source>
        <strain evidence="8">K2</strain>
    </source>
</reference>
<keyword evidence="2 6" id="KW-0812">Transmembrane</keyword>
<feature type="domain" description="Amino acid transporter transmembrane" evidence="7">
    <location>
        <begin position="26"/>
        <end position="174"/>
    </location>
</feature>
<evidence type="ECO:0000313" key="8">
    <source>
        <dbReference type="EMBL" id="KAK2571584.1"/>
    </source>
</evidence>
<accession>A0AAD9R1V1</accession>
<feature type="region of interest" description="Disordered" evidence="5">
    <location>
        <begin position="407"/>
        <end position="427"/>
    </location>
</feature>
<feature type="transmembrane region" description="Helical" evidence="6">
    <location>
        <begin position="449"/>
        <end position="466"/>
    </location>
</feature>
<evidence type="ECO:0000256" key="1">
    <source>
        <dbReference type="ARBA" id="ARBA00004141"/>
    </source>
</evidence>
<gene>
    <name evidence="8" type="ORF">P5673_002944</name>
</gene>
<dbReference type="PANTHER" id="PTHR22950">
    <property type="entry name" value="AMINO ACID TRANSPORTER"/>
    <property type="match status" value="1"/>
</dbReference>
<keyword evidence="3 6" id="KW-1133">Transmembrane helix</keyword>
<feature type="transmembrane region" description="Helical" evidence="6">
    <location>
        <begin position="510"/>
        <end position="529"/>
    </location>
</feature>
<feature type="domain" description="Amino acid transporter transmembrane" evidence="7">
    <location>
        <begin position="225"/>
        <end position="528"/>
    </location>
</feature>
<keyword evidence="4 6" id="KW-0472">Membrane</keyword>
<feature type="transmembrane region" description="Helical" evidence="6">
    <location>
        <begin position="289"/>
        <end position="307"/>
    </location>
</feature>
<dbReference type="AlphaFoldDB" id="A0AAD9R1V1"/>
<dbReference type="GO" id="GO:0015179">
    <property type="term" value="F:L-amino acid transmembrane transporter activity"/>
    <property type="evidence" value="ECO:0007669"/>
    <property type="project" value="TreeGrafter"/>
</dbReference>
<comment type="subcellular location">
    <subcellularLocation>
        <location evidence="1">Membrane</location>
        <topology evidence="1">Multi-pass membrane protein</topology>
    </subcellularLocation>
</comment>
<feature type="transmembrane region" description="Helical" evidence="6">
    <location>
        <begin position="472"/>
        <end position="498"/>
    </location>
</feature>
<dbReference type="InterPro" id="IPR013057">
    <property type="entry name" value="AA_transpt_TM"/>
</dbReference>
<evidence type="ECO:0000259" key="7">
    <source>
        <dbReference type="Pfam" id="PF01490"/>
    </source>
</evidence>
<feature type="transmembrane region" description="Helical" evidence="6">
    <location>
        <begin position="219"/>
        <end position="239"/>
    </location>
</feature>
<feature type="transmembrane region" description="Helical" evidence="6">
    <location>
        <begin position="319"/>
        <end position="343"/>
    </location>
</feature>
<dbReference type="Pfam" id="PF01490">
    <property type="entry name" value="Aa_trans"/>
    <property type="match status" value="2"/>
</dbReference>
<name>A0AAD9R1V1_ACRCE</name>
<protein>
    <submittedName>
        <fullName evidence="8">Proton-coupled amino acid transporter 4</fullName>
    </submittedName>
</protein>
<proteinExistence type="predicted"/>
<feature type="transmembrane region" description="Helical" evidence="6">
    <location>
        <begin position="251"/>
        <end position="269"/>
    </location>
</feature>
<evidence type="ECO:0000256" key="6">
    <source>
        <dbReference type="SAM" id="Phobius"/>
    </source>
</evidence>
<evidence type="ECO:0000313" key="9">
    <source>
        <dbReference type="Proteomes" id="UP001249851"/>
    </source>
</evidence>
<keyword evidence="9" id="KW-1185">Reference proteome</keyword>
<comment type="caution">
    <text evidence="8">The sequence shown here is derived from an EMBL/GenBank/DDBJ whole genome shotgun (WGS) entry which is preliminary data.</text>
</comment>
<reference evidence="8" key="1">
    <citation type="journal article" date="2023" name="G3 (Bethesda)">
        <title>Whole genome assembly and annotation of the endangered Caribbean coral Acropora cervicornis.</title>
        <authorList>
            <person name="Selwyn J.D."/>
            <person name="Vollmer S.V."/>
        </authorList>
    </citation>
    <scope>NUCLEOTIDE SEQUENCE</scope>
    <source>
        <strain evidence="8">K2</strain>
    </source>
</reference>
<organism evidence="8 9">
    <name type="scientific">Acropora cervicornis</name>
    <name type="common">Staghorn coral</name>
    <dbReference type="NCBI Taxonomy" id="6130"/>
    <lineage>
        <taxon>Eukaryota</taxon>
        <taxon>Metazoa</taxon>
        <taxon>Cnidaria</taxon>
        <taxon>Anthozoa</taxon>
        <taxon>Hexacorallia</taxon>
        <taxon>Scleractinia</taxon>
        <taxon>Astrocoeniina</taxon>
        <taxon>Acroporidae</taxon>
        <taxon>Acropora</taxon>
    </lineage>
</organism>
<dbReference type="GO" id="GO:0005774">
    <property type="term" value="C:vacuolar membrane"/>
    <property type="evidence" value="ECO:0007669"/>
    <property type="project" value="TreeGrafter"/>
</dbReference>
<evidence type="ECO:0000256" key="4">
    <source>
        <dbReference type="ARBA" id="ARBA00023136"/>
    </source>
</evidence>
<sequence length="538" mass="58956">MTAHVPLSSRSSEAVRSPVWHQFTDFANVLKAFIGTAYLSLPFAFYQSGLVLGGIGLLIIAIITDHCCQLIIKCKNAAVEMVLHSSTKYLVLHTEACYEEMAKVKDTIEKEMTLGDIANIAIGPWGHKIVNIALVITQSGFCIVYFIFMGNTIAEMFPVAYKDLTLHPMKNSTFSNENIMDMGKPFMDSLIEISTAQPVPTALINSSILVPPLKGISEAPIFLLLVLIPFPLLVLMAYVRSIRKLGPISGVANVTILVGFLGLLVYLLHGFHFKPKDVNYFRWSTFPVFFGQLTGAYEGIGTIIPIESSMAENRPRFPLYLHLTLGIVSVILGSFGILGYMIYGSNVPQIVTNTMGTQIPAQMIRVTLIVAVLMTYPLQLYPVIEIAESALFSKVHSKSQLSEVIAGPSSEANHSNSSKPTMTNDSETEVLLPKDSEVLEYKAAAWKRNLLRTVLVLITAGMAVLLKDEFAYVNALIGSLGSSVLAYILPCTFHLILFKNTNSVPVVIKNIVFILFGVVGGLVGVVITVENILKHQRQ</sequence>
<feature type="compositionally biased region" description="Polar residues" evidence="5">
    <location>
        <begin position="410"/>
        <end position="425"/>
    </location>
</feature>
<dbReference type="EMBL" id="JARQWQ010000005">
    <property type="protein sequence ID" value="KAK2571584.1"/>
    <property type="molecule type" value="Genomic_DNA"/>
</dbReference>
<dbReference type="Proteomes" id="UP001249851">
    <property type="component" value="Unassembled WGS sequence"/>
</dbReference>
<dbReference type="PANTHER" id="PTHR22950:SF700">
    <property type="entry name" value="AMINO ACID TRANSPORTER TRANSMEMBRANE DOMAIN-CONTAINING PROTEIN"/>
    <property type="match status" value="1"/>
</dbReference>
<evidence type="ECO:0000256" key="3">
    <source>
        <dbReference type="ARBA" id="ARBA00022989"/>
    </source>
</evidence>
<evidence type="ECO:0000256" key="2">
    <source>
        <dbReference type="ARBA" id="ARBA00022692"/>
    </source>
</evidence>
<feature type="transmembrane region" description="Helical" evidence="6">
    <location>
        <begin position="43"/>
        <end position="63"/>
    </location>
</feature>
<feature type="transmembrane region" description="Helical" evidence="6">
    <location>
        <begin position="129"/>
        <end position="148"/>
    </location>
</feature>
<feature type="transmembrane region" description="Helical" evidence="6">
    <location>
        <begin position="363"/>
        <end position="384"/>
    </location>
</feature>